<feature type="region of interest" description="Disordered" evidence="1">
    <location>
        <begin position="351"/>
        <end position="372"/>
    </location>
</feature>
<reference evidence="4 5" key="1">
    <citation type="journal article" date="2019" name="Int. J. Syst. Evol. Microbiol.">
        <title>The Global Catalogue of Microorganisms (GCM) 10K type strain sequencing project: providing services to taxonomists for standard genome sequencing and annotation.</title>
        <authorList>
            <consortium name="The Broad Institute Genomics Platform"/>
            <consortium name="The Broad Institute Genome Sequencing Center for Infectious Disease"/>
            <person name="Wu L."/>
            <person name="Ma J."/>
        </authorList>
    </citation>
    <scope>NUCLEOTIDE SEQUENCE [LARGE SCALE GENOMIC DNA]</scope>
    <source>
        <strain evidence="4 5">JCM 14901</strain>
    </source>
</reference>
<protein>
    <recommendedName>
        <fullName evidence="3">Peptidoglycan binding-like domain-containing protein</fullName>
    </recommendedName>
</protein>
<accession>A0ABN2QBS5</accession>
<dbReference type="InterPro" id="IPR002477">
    <property type="entry name" value="Peptidoglycan-bd-like"/>
</dbReference>
<dbReference type="InterPro" id="IPR036366">
    <property type="entry name" value="PGBDSf"/>
</dbReference>
<dbReference type="SUPFAM" id="SSF47090">
    <property type="entry name" value="PGBD-like"/>
    <property type="match status" value="2"/>
</dbReference>
<name>A0ABN2QBS5_9MICO</name>
<evidence type="ECO:0000259" key="3">
    <source>
        <dbReference type="Pfam" id="PF01471"/>
    </source>
</evidence>
<sequence>MPGFRAATALCVAFAAVGLTGCSGDFSSVDVAQARVTAKENAVTQAEADLAAASGEFCDASKTYITALDRYGDVLNATAPTVGDIRVAGADLTEPRADAFAGAEAAVEAQQALVVAEQELVDARAALQQAQGGSSDASPSSADQPTSTPLAPATTVDRVTQAEAEFTAAQGAVTDDTTLTDASEQFNSAAVALEMAWLQLFADAGCLSDAQQQQAQEIVRAYTTTLQQDLAAAGHYAGAVDGVYGPATVAAVEDVQKANGLPVTGTVDKATAAALQAELEALGGAAAQQSTATTAAVQQTLKLAGFWDGPVDGAWTPELTEALKEFQSALGVEPTGTVDSATIAAFEKTIAELQNPEPSPTPTPTPTATNEP</sequence>
<dbReference type="EMBL" id="BAAAOG010000001">
    <property type="protein sequence ID" value="GAA1948493.1"/>
    <property type="molecule type" value="Genomic_DNA"/>
</dbReference>
<dbReference type="Pfam" id="PF01471">
    <property type="entry name" value="PG_binding_1"/>
    <property type="match status" value="2"/>
</dbReference>
<keyword evidence="5" id="KW-1185">Reference proteome</keyword>
<dbReference type="Proteomes" id="UP001499933">
    <property type="component" value="Unassembled WGS sequence"/>
</dbReference>
<feature type="signal peptide" evidence="2">
    <location>
        <begin position="1"/>
        <end position="15"/>
    </location>
</feature>
<dbReference type="PROSITE" id="PS51257">
    <property type="entry name" value="PROKAR_LIPOPROTEIN"/>
    <property type="match status" value="1"/>
</dbReference>
<feature type="compositionally biased region" description="Low complexity" evidence="1">
    <location>
        <begin position="128"/>
        <end position="149"/>
    </location>
</feature>
<comment type="caution">
    <text evidence="4">The sequence shown here is derived from an EMBL/GenBank/DDBJ whole genome shotgun (WGS) entry which is preliminary data.</text>
</comment>
<proteinExistence type="predicted"/>
<evidence type="ECO:0000313" key="4">
    <source>
        <dbReference type="EMBL" id="GAA1948493.1"/>
    </source>
</evidence>
<feature type="chain" id="PRO_5046177956" description="Peptidoglycan binding-like domain-containing protein" evidence="2">
    <location>
        <begin position="16"/>
        <end position="372"/>
    </location>
</feature>
<feature type="region of interest" description="Disordered" evidence="1">
    <location>
        <begin position="126"/>
        <end position="153"/>
    </location>
</feature>
<feature type="domain" description="Peptidoglycan binding-like" evidence="3">
    <location>
        <begin position="224"/>
        <end position="275"/>
    </location>
</feature>
<feature type="domain" description="Peptidoglycan binding-like" evidence="3">
    <location>
        <begin position="295"/>
        <end position="345"/>
    </location>
</feature>
<dbReference type="InterPro" id="IPR036365">
    <property type="entry name" value="PGBD-like_sf"/>
</dbReference>
<evidence type="ECO:0000256" key="2">
    <source>
        <dbReference type="SAM" id="SignalP"/>
    </source>
</evidence>
<evidence type="ECO:0000313" key="5">
    <source>
        <dbReference type="Proteomes" id="UP001499933"/>
    </source>
</evidence>
<keyword evidence="2" id="KW-0732">Signal</keyword>
<evidence type="ECO:0000256" key="1">
    <source>
        <dbReference type="SAM" id="MobiDB-lite"/>
    </source>
</evidence>
<dbReference type="Gene3D" id="1.10.101.10">
    <property type="entry name" value="PGBD-like superfamily/PGBD"/>
    <property type="match status" value="2"/>
</dbReference>
<gene>
    <name evidence="4" type="ORF">GCM10009776_08130</name>
</gene>
<organism evidence="4 5">
    <name type="scientific">Microbacterium deminutum</name>
    <dbReference type="NCBI Taxonomy" id="344164"/>
    <lineage>
        <taxon>Bacteria</taxon>
        <taxon>Bacillati</taxon>
        <taxon>Actinomycetota</taxon>
        <taxon>Actinomycetes</taxon>
        <taxon>Micrococcales</taxon>
        <taxon>Microbacteriaceae</taxon>
        <taxon>Microbacterium</taxon>
    </lineage>
</organism>